<dbReference type="STRING" id="1123377.GCA_000423885_00858"/>
<sequence>MNPLPRIAIATLAAALTACASTAPQTARPDAPAVSKHNASTATQAIANLASASGSLVSGRLALVPMGDGVHITGEIGGLQANSSHGFHIHEKGDCSAADASSAGGHFNPAAKPHGRAGHSAHHAGDGDNLVADAQGVARVNAHFSGVSLGGGSAADIAGRALIVHANADDYSSQPAGNAGARVACGVIRVTAP</sequence>
<comment type="caution">
    <text evidence="6">The sequence shown here is derived from an EMBL/GenBank/DDBJ whole genome shotgun (WGS) entry which is preliminary data.</text>
</comment>
<dbReference type="PANTHER" id="PTHR10003">
    <property type="entry name" value="SUPEROXIDE DISMUTASE CU-ZN -RELATED"/>
    <property type="match status" value="1"/>
</dbReference>
<dbReference type="GO" id="GO:0004784">
    <property type="term" value="F:superoxide dismutase activity"/>
    <property type="evidence" value="ECO:0007669"/>
    <property type="project" value="UniProtKB-EC"/>
</dbReference>
<keyword evidence="4" id="KW-0732">Signal</keyword>
<keyword evidence="2" id="KW-0479">Metal-binding</keyword>
<dbReference type="PRINTS" id="PR00068">
    <property type="entry name" value="CUZNDISMTASE"/>
</dbReference>
<dbReference type="EMBL" id="SROY01000001">
    <property type="protein sequence ID" value="TLX22595.1"/>
    <property type="molecule type" value="Genomic_DNA"/>
</dbReference>
<comment type="catalytic activity">
    <reaction evidence="2">
        <text>2 superoxide + 2 H(+) = H2O2 + O2</text>
        <dbReference type="Rhea" id="RHEA:20696"/>
        <dbReference type="ChEBI" id="CHEBI:15378"/>
        <dbReference type="ChEBI" id="CHEBI:15379"/>
        <dbReference type="ChEBI" id="CHEBI:16240"/>
        <dbReference type="ChEBI" id="CHEBI:18421"/>
        <dbReference type="EC" id="1.15.1.1"/>
    </reaction>
</comment>
<dbReference type="EC" id="1.15.1.1" evidence="2"/>
<dbReference type="InterPro" id="IPR018152">
    <property type="entry name" value="SOD_Cu/Zn_BS"/>
</dbReference>
<dbReference type="SUPFAM" id="SSF49329">
    <property type="entry name" value="Cu,Zn superoxide dismutase-like"/>
    <property type="match status" value="1"/>
</dbReference>
<gene>
    <name evidence="6" type="ORF">E5S66_00765</name>
</gene>
<evidence type="ECO:0000256" key="4">
    <source>
        <dbReference type="SAM" id="SignalP"/>
    </source>
</evidence>
<feature type="compositionally biased region" description="Basic residues" evidence="3">
    <location>
        <begin position="113"/>
        <end position="122"/>
    </location>
</feature>
<dbReference type="CDD" id="cd00305">
    <property type="entry name" value="Cu-Zn_Superoxide_Dismutase"/>
    <property type="match status" value="1"/>
</dbReference>
<evidence type="ECO:0000256" key="2">
    <source>
        <dbReference type="RuleBase" id="RU000393"/>
    </source>
</evidence>
<dbReference type="InterPro" id="IPR001424">
    <property type="entry name" value="SOD_Cu_Zn_dom"/>
</dbReference>
<comment type="cofactor">
    <cofactor evidence="2">
        <name>Zn(2+)</name>
        <dbReference type="ChEBI" id="CHEBI:29105"/>
    </cofactor>
    <text evidence="2">Binds 1 zinc ion per subunit.</text>
</comment>
<dbReference type="InterPro" id="IPR036423">
    <property type="entry name" value="SOD-like_Cu/Zn_dom_sf"/>
</dbReference>
<comment type="function">
    <text evidence="2">Destroys radicals which are normally produced within the cells and which are toxic to biological systems.</text>
</comment>
<proteinExistence type="inferred from homology"/>
<feature type="chain" id="PRO_5024418271" description="Superoxide dismutase [Cu-Zn]" evidence="4">
    <location>
        <begin position="21"/>
        <end position="193"/>
    </location>
</feature>
<dbReference type="InterPro" id="IPR024134">
    <property type="entry name" value="SOD_Cu/Zn_/chaperone"/>
</dbReference>
<evidence type="ECO:0000313" key="7">
    <source>
        <dbReference type="Proteomes" id="UP000308508"/>
    </source>
</evidence>
<dbReference type="PROSITE" id="PS00087">
    <property type="entry name" value="SOD_CU_ZN_1"/>
    <property type="match status" value="1"/>
</dbReference>
<dbReference type="PROSITE" id="PS00332">
    <property type="entry name" value="SOD_CU_ZN_2"/>
    <property type="match status" value="1"/>
</dbReference>
<dbReference type="GO" id="GO:0005507">
    <property type="term" value="F:copper ion binding"/>
    <property type="evidence" value="ECO:0007669"/>
    <property type="project" value="InterPro"/>
</dbReference>
<evidence type="ECO:0000256" key="1">
    <source>
        <dbReference type="ARBA" id="ARBA00010457"/>
    </source>
</evidence>
<name>A0A5R9PGK6_9GAMM</name>
<keyword evidence="7" id="KW-1185">Reference proteome</keyword>
<feature type="signal peptide" evidence="4">
    <location>
        <begin position="1"/>
        <end position="20"/>
    </location>
</feature>
<keyword evidence="2" id="KW-0862">Zinc</keyword>
<dbReference type="Gene3D" id="2.60.40.200">
    <property type="entry name" value="Superoxide dismutase, copper/zinc binding domain"/>
    <property type="match status" value="1"/>
</dbReference>
<feature type="region of interest" description="Disordered" evidence="3">
    <location>
        <begin position="98"/>
        <end position="128"/>
    </location>
</feature>
<dbReference type="Proteomes" id="UP000308508">
    <property type="component" value="Unassembled WGS sequence"/>
</dbReference>
<dbReference type="PROSITE" id="PS51257">
    <property type="entry name" value="PROKAR_LIPOPROTEIN"/>
    <property type="match status" value="1"/>
</dbReference>
<evidence type="ECO:0000313" key="6">
    <source>
        <dbReference type="EMBL" id="TLX22595.1"/>
    </source>
</evidence>
<organism evidence="6 7">
    <name type="scientific">Thermomonas fusca</name>
    <dbReference type="NCBI Taxonomy" id="215690"/>
    <lineage>
        <taxon>Bacteria</taxon>
        <taxon>Pseudomonadati</taxon>
        <taxon>Pseudomonadota</taxon>
        <taxon>Gammaproteobacteria</taxon>
        <taxon>Lysobacterales</taxon>
        <taxon>Lysobacteraceae</taxon>
        <taxon>Thermomonas</taxon>
    </lineage>
</organism>
<keyword evidence="2" id="KW-0186">Copper</keyword>
<protein>
    <recommendedName>
        <fullName evidence="2">Superoxide dismutase [Cu-Zn]</fullName>
        <ecNumber evidence="2">1.15.1.1</ecNumber>
    </recommendedName>
</protein>
<keyword evidence="2" id="KW-0560">Oxidoreductase</keyword>
<comment type="similarity">
    <text evidence="1 2">Belongs to the Cu-Zn superoxide dismutase family.</text>
</comment>
<accession>A0A5R9PGK6</accession>
<dbReference type="Pfam" id="PF00080">
    <property type="entry name" value="Sod_Cu"/>
    <property type="match status" value="1"/>
</dbReference>
<dbReference type="RefSeq" id="WP_138346652.1">
    <property type="nucleotide sequence ID" value="NZ_SROY01000001.1"/>
</dbReference>
<evidence type="ECO:0000256" key="3">
    <source>
        <dbReference type="SAM" id="MobiDB-lite"/>
    </source>
</evidence>
<dbReference type="AlphaFoldDB" id="A0A5R9PGK6"/>
<comment type="cofactor">
    <cofactor evidence="2">
        <name>Cu cation</name>
        <dbReference type="ChEBI" id="CHEBI:23378"/>
    </cofactor>
    <text evidence="2">Binds 1 copper ion per subunit.</text>
</comment>
<reference evidence="6 7" key="1">
    <citation type="submission" date="2019-04" db="EMBL/GenBank/DDBJ databases">
        <authorList>
            <person name="Grouzdev D.S."/>
            <person name="Nazina T.N."/>
        </authorList>
    </citation>
    <scope>NUCLEOTIDE SEQUENCE [LARGE SCALE GENOMIC DNA]</scope>
    <source>
        <strain evidence="6 7">SHC 3-19</strain>
    </source>
</reference>
<feature type="domain" description="Superoxide dismutase copper/zinc binding" evidence="5">
    <location>
        <begin position="59"/>
        <end position="188"/>
    </location>
</feature>
<evidence type="ECO:0000259" key="5">
    <source>
        <dbReference type="Pfam" id="PF00080"/>
    </source>
</evidence>